<dbReference type="PROSITE" id="PS50112">
    <property type="entry name" value="PAS"/>
    <property type="match status" value="1"/>
</dbReference>
<dbReference type="FunFam" id="3.30.565.10:FF:000006">
    <property type="entry name" value="Sensor histidine kinase WalK"/>
    <property type="match status" value="1"/>
</dbReference>
<dbReference type="Proteomes" id="UP000228812">
    <property type="component" value="Unassembled WGS sequence"/>
</dbReference>
<dbReference type="SUPFAM" id="SSF55874">
    <property type="entry name" value="ATPase domain of HSP90 chaperone/DNA topoisomerase II/histidine kinase"/>
    <property type="match status" value="1"/>
</dbReference>
<dbReference type="AlphaFoldDB" id="A0A2G9ZCH2"/>
<dbReference type="NCBIfam" id="TIGR00229">
    <property type="entry name" value="sensory_box"/>
    <property type="match status" value="1"/>
</dbReference>
<sequence length="433" mass="47074">MPRDIFHSIGIALKNRRGVGYAALSLGGAIAAAIGIFTWNAALAGTAMLFVLILGGCLLYTLGTAQGASFSLARREREFNTVIANAREGVIAYDPDFTILSINQAAERFFGVTAGEVTGKRMDPGLVKDVLLSSLVQTLFPSLAPHMAQLSEAGVWPQETAISLENPARELSVTTHRLTGIQGKEVVFLKLVWDRTEEKALMNSKNELVSVAAHQLRTPLTAIRWSLENLEKATEGSAPEIKQCVGEMHNLVERTLKTANDLLDVTKIEEGKFEFHPTDVDFTALMEKILQMVAPIAKRYGVTLYLNPPAAPLPTLRLDEGRIATAVINLLDNAIRYNVRGGKVMILVEAQRTDPLSLKVTIEDTGIGIPREELGKLFGKLQRASNAAQIEPNGSGLGLYITKNIIENHGGDIGIVSELNRGTTVWFTLPITK</sequence>
<evidence type="ECO:0000313" key="11">
    <source>
        <dbReference type="Proteomes" id="UP000228812"/>
    </source>
</evidence>
<evidence type="ECO:0000259" key="9">
    <source>
        <dbReference type="PROSITE" id="PS50112"/>
    </source>
</evidence>
<evidence type="ECO:0000256" key="1">
    <source>
        <dbReference type="ARBA" id="ARBA00000085"/>
    </source>
</evidence>
<dbReference type="SUPFAM" id="SSF47384">
    <property type="entry name" value="Homodimeric domain of signal transducing histidine kinase"/>
    <property type="match status" value="1"/>
</dbReference>
<dbReference type="InterPro" id="IPR004358">
    <property type="entry name" value="Sig_transdc_His_kin-like_C"/>
</dbReference>
<evidence type="ECO:0000256" key="6">
    <source>
        <dbReference type="ARBA" id="ARBA00023012"/>
    </source>
</evidence>
<feature type="transmembrane region" description="Helical" evidence="7">
    <location>
        <begin position="47"/>
        <end position="65"/>
    </location>
</feature>
<proteinExistence type="predicted"/>
<dbReference type="SMART" id="SM00091">
    <property type="entry name" value="PAS"/>
    <property type="match status" value="1"/>
</dbReference>
<dbReference type="Gene3D" id="1.10.287.130">
    <property type="match status" value="1"/>
</dbReference>
<evidence type="ECO:0000256" key="2">
    <source>
        <dbReference type="ARBA" id="ARBA00012438"/>
    </source>
</evidence>
<name>A0A2G9ZCH2_9BACT</name>
<dbReference type="CDD" id="cd00075">
    <property type="entry name" value="HATPase"/>
    <property type="match status" value="1"/>
</dbReference>
<feature type="transmembrane region" description="Helical" evidence="7">
    <location>
        <begin position="21"/>
        <end position="41"/>
    </location>
</feature>
<feature type="domain" description="PAS" evidence="9">
    <location>
        <begin position="75"/>
        <end position="120"/>
    </location>
</feature>
<keyword evidence="6" id="KW-0902">Two-component regulatory system</keyword>
<dbReference type="Pfam" id="PF02518">
    <property type="entry name" value="HATPase_c"/>
    <property type="match status" value="1"/>
</dbReference>
<dbReference type="InterPro" id="IPR005467">
    <property type="entry name" value="His_kinase_dom"/>
</dbReference>
<dbReference type="PROSITE" id="PS50109">
    <property type="entry name" value="HIS_KIN"/>
    <property type="match status" value="1"/>
</dbReference>
<dbReference type="InterPro" id="IPR036890">
    <property type="entry name" value="HATPase_C_sf"/>
</dbReference>
<dbReference type="PANTHER" id="PTHR43711:SF1">
    <property type="entry name" value="HISTIDINE KINASE 1"/>
    <property type="match status" value="1"/>
</dbReference>
<dbReference type="InterPro" id="IPR013656">
    <property type="entry name" value="PAS_4"/>
</dbReference>
<keyword evidence="7" id="KW-0472">Membrane</keyword>
<keyword evidence="7" id="KW-0812">Transmembrane</keyword>
<dbReference type="Gene3D" id="3.30.450.20">
    <property type="entry name" value="PAS domain"/>
    <property type="match status" value="1"/>
</dbReference>
<dbReference type="CDD" id="cd00130">
    <property type="entry name" value="PAS"/>
    <property type="match status" value="1"/>
</dbReference>
<dbReference type="SUPFAM" id="SSF55785">
    <property type="entry name" value="PYP-like sensor domain (PAS domain)"/>
    <property type="match status" value="1"/>
</dbReference>
<dbReference type="PANTHER" id="PTHR43711">
    <property type="entry name" value="TWO-COMPONENT HISTIDINE KINASE"/>
    <property type="match status" value="1"/>
</dbReference>
<comment type="caution">
    <text evidence="10">The sequence shown here is derived from an EMBL/GenBank/DDBJ whole genome shotgun (WGS) entry which is preliminary data.</text>
</comment>
<accession>A0A2G9ZCH2</accession>
<dbReference type="InterPro" id="IPR003594">
    <property type="entry name" value="HATPase_dom"/>
</dbReference>
<reference evidence="10 11" key="1">
    <citation type="submission" date="2017-09" db="EMBL/GenBank/DDBJ databases">
        <title>Depth-based differentiation of microbial function through sediment-hosted aquifers and enrichment of novel symbionts in the deep terrestrial subsurface.</title>
        <authorList>
            <person name="Probst A.J."/>
            <person name="Ladd B."/>
            <person name="Jarett J.K."/>
            <person name="Geller-Mcgrath D.E."/>
            <person name="Sieber C.M."/>
            <person name="Emerson J.B."/>
            <person name="Anantharaman K."/>
            <person name="Thomas B.C."/>
            <person name="Malmstrom R."/>
            <person name="Stieglmeier M."/>
            <person name="Klingl A."/>
            <person name="Woyke T."/>
            <person name="Ryan C.M."/>
            <person name="Banfield J.F."/>
        </authorList>
    </citation>
    <scope>NUCLEOTIDE SEQUENCE [LARGE SCALE GENOMIC DNA]</scope>
    <source>
        <strain evidence="10">CG23_combo_of_CG06-09_8_20_14_all_54_14</strain>
    </source>
</reference>
<dbReference type="PRINTS" id="PR00344">
    <property type="entry name" value="BCTRLSENSOR"/>
</dbReference>
<evidence type="ECO:0000256" key="7">
    <source>
        <dbReference type="SAM" id="Phobius"/>
    </source>
</evidence>
<comment type="catalytic activity">
    <reaction evidence="1">
        <text>ATP + protein L-histidine = ADP + protein N-phospho-L-histidine.</text>
        <dbReference type="EC" id="2.7.13.3"/>
    </reaction>
</comment>
<dbReference type="InterPro" id="IPR000014">
    <property type="entry name" value="PAS"/>
</dbReference>
<evidence type="ECO:0000259" key="8">
    <source>
        <dbReference type="PROSITE" id="PS50109"/>
    </source>
</evidence>
<dbReference type="GO" id="GO:0000155">
    <property type="term" value="F:phosphorelay sensor kinase activity"/>
    <property type="evidence" value="ECO:0007669"/>
    <property type="project" value="InterPro"/>
</dbReference>
<dbReference type="CDD" id="cd00082">
    <property type="entry name" value="HisKA"/>
    <property type="match status" value="1"/>
</dbReference>
<dbReference type="InterPro" id="IPR036097">
    <property type="entry name" value="HisK_dim/P_sf"/>
</dbReference>
<keyword evidence="4" id="KW-0808">Transferase</keyword>
<protein>
    <recommendedName>
        <fullName evidence="2">histidine kinase</fullName>
        <ecNumber evidence="2">2.7.13.3</ecNumber>
    </recommendedName>
</protein>
<dbReference type="Pfam" id="PF00512">
    <property type="entry name" value="HisKA"/>
    <property type="match status" value="1"/>
</dbReference>
<evidence type="ECO:0000256" key="3">
    <source>
        <dbReference type="ARBA" id="ARBA00022553"/>
    </source>
</evidence>
<keyword evidence="7" id="KW-1133">Transmembrane helix</keyword>
<evidence type="ECO:0000256" key="5">
    <source>
        <dbReference type="ARBA" id="ARBA00022777"/>
    </source>
</evidence>
<evidence type="ECO:0000256" key="4">
    <source>
        <dbReference type="ARBA" id="ARBA00022679"/>
    </source>
</evidence>
<dbReference type="SMART" id="SM00387">
    <property type="entry name" value="HATPase_c"/>
    <property type="match status" value="1"/>
</dbReference>
<dbReference type="InterPro" id="IPR050736">
    <property type="entry name" value="Sensor_HK_Regulatory"/>
</dbReference>
<dbReference type="InterPro" id="IPR003661">
    <property type="entry name" value="HisK_dim/P_dom"/>
</dbReference>
<evidence type="ECO:0000313" key="10">
    <source>
        <dbReference type="EMBL" id="PIP30048.1"/>
    </source>
</evidence>
<dbReference type="Pfam" id="PF08448">
    <property type="entry name" value="PAS_4"/>
    <property type="match status" value="1"/>
</dbReference>
<keyword evidence="5" id="KW-0418">Kinase</keyword>
<keyword evidence="3" id="KW-0597">Phosphoprotein</keyword>
<organism evidence="10 11">
    <name type="scientific">Candidatus Jorgensenbacteria bacterium CG23_combo_of_CG06-09_8_20_14_all_54_14</name>
    <dbReference type="NCBI Taxonomy" id="1974595"/>
    <lineage>
        <taxon>Bacteria</taxon>
        <taxon>Candidatus Joergenseniibacteriota</taxon>
    </lineage>
</organism>
<gene>
    <name evidence="10" type="ORF">COX26_00870</name>
</gene>
<dbReference type="SMART" id="SM00388">
    <property type="entry name" value="HisKA"/>
    <property type="match status" value="1"/>
</dbReference>
<dbReference type="EMBL" id="PCRZ01000016">
    <property type="protein sequence ID" value="PIP30048.1"/>
    <property type="molecule type" value="Genomic_DNA"/>
</dbReference>
<dbReference type="InterPro" id="IPR035965">
    <property type="entry name" value="PAS-like_dom_sf"/>
</dbReference>
<feature type="domain" description="Histidine kinase" evidence="8">
    <location>
        <begin position="211"/>
        <end position="433"/>
    </location>
</feature>
<dbReference type="Gene3D" id="3.30.565.10">
    <property type="entry name" value="Histidine kinase-like ATPase, C-terminal domain"/>
    <property type="match status" value="1"/>
</dbReference>
<dbReference type="EC" id="2.7.13.3" evidence="2"/>